<feature type="transmembrane region" description="Helical" evidence="6">
    <location>
        <begin position="991"/>
        <end position="1009"/>
    </location>
</feature>
<feature type="compositionally biased region" description="Basic and acidic residues" evidence="7">
    <location>
        <begin position="72"/>
        <end position="88"/>
    </location>
</feature>
<evidence type="ECO:0000259" key="8">
    <source>
        <dbReference type="Pfam" id="PF05041"/>
    </source>
</evidence>
<feature type="transmembrane region" description="Helical" evidence="6">
    <location>
        <begin position="1085"/>
        <end position="1105"/>
    </location>
</feature>
<dbReference type="KEGG" id="pcoo:112851529"/>
<name>A0A6P6H4Z2_PUMCO</name>
<dbReference type="PANTHER" id="PTHR12372">
    <property type="entry name" value="PECANEX"/>
    <property type="match status" value="1"/>
</dbReference>
<feature type="transmembrane region" description="Helical" evidence="6">
    <location>
        <begin position="1055"/>
        <end position="1073"/>
    </location>
</feature>
<dbReference type="Pfam" id="PF05041">
    <property type="entry name" value="Pecanex_C"/>
    <property type="match status" value="1"/>
</dbReference>
<evidence type="ECO:0000256" key="3">
    <source>
        <dbReference type="ARBA" id="ARBA00022692"/>
    </source>
</evidence>
<reference evidence="10" key="1">
    <citation type="submission" date="2025-08" db="UniProtKB">
        <authorList>
            <consortium name="RefSeq"/>
        </authorList>
    </citation>
    <scope>IDENTIFICATION</scope>
    <source>
        <tissue evidence="10">Blood</tissue>
    </source>
</reference>
<feature type="region of interest" description="Disordered" evidence="7">
    <location>
        <begin position="2164"/>
        <end position="2184"/>
    </location>
</feature>
<feature type="compositionally biased region" description="Gly residues" evidence="7">
    <location>
        <begin position="2175"/>
        <end position="2184"/>
    </location>
</feature>
<evidence type="ECO:0000256" key="7">
    <source>
        <dbReference type="SAM" id="MobiDB-lite"/>
    </source>
</evidence>
<feature type="domain" description="Pecanex C-terminal" evidence="8">
    <location>
        <begin position="1580"/>
        <end position="1805"/>
    </location>
</feature>
<feature type="region of interest" description="Disordered" evidence="7">
    <location>
        <begin position="155"/>
        <end position="220"/>
    </location>
</feature>
<keyword evidence="4 6" id="KW-1133">Transmembrane helix</keyword>
<keyword evidence="9" id="KW-1185">Reference proteome</keyword>
<feature type="compositionally biased region" description="Low complexity" evidence="7">
    <location>
        <begin position="2294"/>
        <end position="2307"/>
    </location>
</feature>
<evidence type="ECO:0000256" key="5">
    <source>
        <dbReference type="ARBA" id="ARBA00023136"/>
    </source>
</evidence>
<feature type="transmembrane region" description="Helical" evidence="6">
    <location>
        <begin position="829"/>
        <end position="846"/>
    </location>
</feature>
<feature type="transmembrane region" description="Helical" evidence="6">
    <location>
        <begin position="953"/>
        <end position="979"/>
    </location>
</feature>
<feature type="compositionally biased region" description="Basic and acidic residues" evidence="7">
    <location>
        <begin position="1872"/>
        <end position="1888"/>
    </location>
</feature>
<feature type="compositionally biased region" description="Polar residues" evidence="7">
    <location>
        <begin position="116"/>
        <end position="127"/>
    </location>
</feature>
<comment type="similarity">
    <text evidence="2 6">Belongs to the pecanex family.</text>
</comment>
<protein>
    <recommendedName>
        <fullName evidence="6">Pecanex-like protein</fullName>
    </recommendedName>
</protein>
<dbReference type="GeneID" id="112851529"/>
<dbReference type="InterPro" id="IPR039797">
    <property type="entry name" value="Pecanex"/>
</dbReference>
<dbReference type="RefSeq" id="XP_025770820.1">
    <property type="nucleotide sequence ID" value="XM_025915035.1"/>
</dbReference>
<dbReference type="InterPro" id="IPR007735">
    <property type="entry name" value="Pecanex_C"/>
</dbReference>
<evidence type="ECO:0000256" key="6">
    <source>
        <dbReference type="RuleBase" id="RU367089"/>
    </source>
</evidence>
<feature type="compositionally biased region" description="Polar residues" evidence="7">
    <location>
        <begin position="591"/>
        <end position="612"/>
    </location>
</feature>
<feature type="compositionally biased region" description="Basic and acidic residues" evidence="7">
    <location>
        <begin position="207"/>
        <end position="220"/>
    </location>
</feature>
<dbReference type="PANTHER" id="PTHR12372:SF5">
    <property type="entry name" value="PECANEX-LIKE PROTEIN 2"/>
    <property type="match status" value="1"/>
</dbReference>
<dbReference type="GO" id="GO:0016020">
    <property type="term" value="C:membrane"/>
    <property type="evidence" value="ECO:0007669"/>
    <property type="project" value="UniProtKB-SubCell"/>
</dbReference>
<evidence type="ECO:0000313" key="9">
    <source>
        <dbReference type="Proteomes" id="UP000515131"/>
    </source>
</evidence>
<dbReference type="Proteomes" id="UP000515131">
    <property type="component" value="Unplaced"/>
</dbReference>
<feature type="region of interest" description="Disordered" evidence="7">
    <location>
        <begin position="2401"/>
        <end position="2424"/>
    </location>
</feature>
<feature type="transmembrane region" description="Helical" evidence="6">
    <location>
        <begin position="1289"/>
        <end position="1309"/>
    </location>
</feature>
<sequence>MPGTHRTAELVPVSVQNPQFQAFPPNAITVFFYCSSVTIFFTIIKLVSYRLHLMFDKGEVIQQRPSKKKEKPSKDKEANKEHMTDHKNQSSTRQINNGKKEEPHRNLSTPPLRCSSRGQSINSQHSSGPLELPAQETVEDLKGVILSEDQPVAPVLSTSPGVRTGSKVCAPETTTTPAIPRKPAVAGSPASDEGKERGGRRQPPLRHRSEGGLVEKEASKKLPHLSLSQYDLLETDVSFQPWGSENSVLSPEPANYASGSLRDRWQRESPPDSLSSSCPQCNTVIARPARASPGASRQADPPLKQEVDYSDSEVAVTLIDTSQPGDPLSLHEPIKIVITMSSTPNSMTDLESSLHLKVIGTERAGFTSDAEPAAPGVASPPNTEQIRIPVITLELSEDGAGGAVCPEGSGGDRSPERLMVEASSNQCSGYESGEGGNATKDGSPSPTGDRCEATPPFTPHAAPEAEGGKEGQANLDPSSCKTSHEKRHARVLSVDSGTDVFLSKSSAEIISDKEKTIPTSKSDLEAKEGQIPNESNFLEFVSLLESINTSKLAASNQRNGSVEQNKDSGLLGDTCSQEKREEIQEREKPNGHSSKQGKPDVQSQDHTSTSPVFTEPAKITTLFQGNRQRQIIYRVTSQQDSSVLQVISGPETSVQDEMSVDAMHVFIDEHGEIRSCYLKSGNQKEGPLQHQPSNYDSFSRARDIQISSSSTTTSESQDPSSGDPAVSALQQQLLLMVARRTQSETPRHLSQDLEDSSCSSTQGKFNREQFYKFIIFPGKWIKVWYDRLTLLALLDRTEDVKENVLAVLLIVLVSLLGFLTLNQGFCKDMWVLLFCLVMASCQYSLLKSVQPDPASPIHGHNQIITYSRPIYFCVLCGLILLLDTGAKARHPPTYVVYGLKLFSPRSLQSARDLLIVFLYCFPAISLLGLFPQIDTFCVYLLEQIDMLFFGGSAVSGMTSAVYSVARSAASAALLHVLCFSAVKEPWSTQHIPALFSAFCGLLVALSYHLSRQSSDPSVLLSFIHCRLLPKFLHQNLEELAADPLPKKMKGSVKDILKSDLIICSVAAVLSFAISASTVFLSLRPFLSVVLFALAGSVGFVTHYMLPQLRKHHPWMWISHPVLKNKEYQQREVRDIAHLMWFERLYVWLQCFEKYILYPAIILNALTIDAFSISNYRRLGTHWDIFLMIVAGMKLLRTSFCNPAHQFIHVSFTAIFFHFDYKDLSESFLLDFFMVSIVFSKLEDLLHKLQFVMTYVAPWQMAWGSSFHVFAQLFAVPHSAMLLFQTMATSIFSTPLSPFLGSVIFITSYVRPVRFWEKNYNTRRVDNSNTRLVVQIEKDPGNDDNNLNSIFYEHLTRALQESLCGDLVLGRWGNYSSGDCFILASDYLNAFVHLIEIGNGLVTFQLRGLEFRGTYCQQREVEAIMEGDEDDRGCCCCKPGHLPHLLSCNAAFNLRWLTWEITRTQYILEGYSIIDNNAATMLQVFDLRRILIRYYIKSIIYYMVTSPKLLLWIKNESLLKSLQPFAKWHYIERDLAMFNINTDDDYVPCLQGITRASYCNVYLEWIQYCARKRQEPSKNLDSDEDSPLVTLSFALCILGRRALGTAAHNMALSLDSFLYGLHTLFKGDFRITARDEWVFADMDLLHKVVAPAIRMSLKLHQDQFTCPDEYEDPGVLYEAIQSFEKKVVICHEGDPAWRGAVLSNKEELLTLRHVVDEGTDEYKVIMLHRTFLSFKVIKVNKECVRGLWAGQQQELIFLRNRNPERGSIQNNKQVLRNLINSSCDQPLGYPMYVSPLTTSYLGTHRQLQSVWSGPVTLDGIRTWFRTKWLRMRKGCNAGQHGTGNIEDVDGRAAPSAGGGRAPGGENQESSTEQPRKDGTHHWSPHEGTQRTDGNVQGGFHMEKSLRVCPGGSSAAEKVWARGIRREEGRMCWTSLGPSETPPLPRARADGAAGLHLPQPSICAAGRVPALSLSCPLAGESPLTPGPPCDPRAETVVSQFGMLEAGDLGDQGAGRSASSRGLWEDVRQASPSFWGLLAGFGIPYLAPPQGLCAPASSGSNMLLPTSRVPRSLAQPLIECRLPERPQQAGHTAPPPLCPATTVSGTGSCPPSPACDSTAQWVLGVAGPNFCRGRTDGPRPISPSEGPSCMCVGLLYPMRVCTPSVPCRQRQEGPPSTPGGGGAWGCGLSSGSGRRLPSARHPAQGPAGACGGSACPWFPGPTLGHIPKWDLSGSRRLSVTAASTGAKSRSPCWLVPGAPSPCQNPTRARLCTFRKFSGKPLLVDTLLSIRGVSWEAVGAPAGSPKSSSSAERLPPPTIRVSVPKGARELREAGGRTPSAGPWGRGSGGVVGLLEPQATPPKARRLAPSGAHLSEPCEPTEATERGQLRDRRLAEAMAENGGLMCRRASQEDMGLDDTASQQSASDEQ</sequence>
<feature type="compositionally biased region" description="Polar residues" evidence="7">
    <location>
        <begin position="2414"/>
        <end position="2424"/>
    </location>
</feature>
<feature type="region of interest" description="Disordered" evidence="7">
    <location>
        <begin position="421"/>
        <end position="487"/>
    </location>
</feature>
<evidence type="ECO:0000256" key="2">
    <source>
        <dbReference type="ARBA" id="ARBA00010170"/>
    </source>
</evidence>
<feature type="transmembrane region" description="Helical" evidence="6">
    <location>
        <begin position="805"/>
        <end position="822"/>
    </location>
</feature>
<gene>
    <name evidence="10" type="primary">LOC112851529</name>
</gene>
<feature type="region of interest" description="Disordered" evidence="7">
    <location>
        <begin position="553"/>
        <end position="616"/>
    </location>
</feature>
<feature type="region of interest" description="Disordered" evidence="7">
    <location>
        <begin position="2294"/>
        <end position="2384"/>
    </location>
</feature>
<accession>A0A6P6H4Z2</accession>
<proteinExistence type="inferred from homology"/>
<feature type="transmembrane region" description="Helical" evidence="6">
    <location>
        <begin position="27"/>
        <end position="47"/>
    </location>
</feature>
<feature type="transmembrane region" description="Helical" evidence="6">
    <location>
        <begin position="1493"/>
        <end position="1512"/>
    </location>
</feature>
<evidence type="ECO:0000313" key="10">
    <source>
        <dbReference type="RefSeq" id="XP_025770820.1"/>
    </source>
</evidence>
<evidence type="ECO:0000256" key="1">
    <source>
        <dbReference type="ARBA" id="ARBA00004141"/>
    </source>
</evidence>
<evidence type="ECO:0000256" key="4">
    <source>
        <dbReference type="ARBA" id="ARBA00022989"/>
    </source>
</evidence>
<feature type="compositionally biased region" description="Basic and acidic residues" evidence="7">
    <location>
        <begin position="576"/>
        <end position="590"/>
    </location>
</feature>
<comment type="subcellular location">
    <subcellularLocation>
        <location evidence="1 6">Membrane</location>
        <topology evidence="1 6">Multi-pass membrane protein</topology>
    </subcellularLocation>
</comment>
<keyword evidence="5 6" id="KW-0472">Membrane</keyword>
<feature type="region of interest" description="Disordered" evidence="7">
    <location>
        <begin position="1834"/>
        <end position="1896"/>
    </location>
</feature>
<feature type="transmembrane region" description="Helical" evidence="6">
    <location>
        <begin position="1154"/>
        <end position="1172"/>
    </location>
</feature>
<feature type="region of interest" description="Disordered" evidence="7">
    <location>
        <begin position="62"/>
        <end position="134"/>
    </location>
</feature>
<feature type="compositionally biased region" description="Polar residues" evidence="7">
    <location>
        <begin position="553"/>
        <end position="563"/>
    </location>
</feature>
<feature type="transmembrane region" description="Helical" evidence="6">
    <location>
        <begin position="913"/>
        <end position="933"/>
    </location>
</feature>
<organism evidence="9 10">
    <name type="scientific">Puma concolor</name>
    <name type="common">Mountain lion</name>
    <name type="synonym">Felis concolor</name>
    <dbReference type="NCBI Taxonomy" id="9696"/>
    <lineage>
        <taxon>Eukaryota</taxon>
        <taxon>Metazoa</taxon>
        <taxon>Chordata</taxon>
        <taxon>Craniata</taxon>
        <taxon>Vertebrata</taxon>
        <taxon>Euteleostomi</taxon>
        <taxon>Mammalia</taxon>
        <taxon>Eutheria</taxon>
        <taxon>Laurasiatheria</taxon>
        <taxon>Carnivora</taxon>
        <taxon>Feliformia</taxon>
        <taxon>Felidae</taxon>
        <taxon>Felinae</taxon>
        <taxon>Puma</taxon>
    </lineage>
</organism>
<feature type="transmembrane region" description="Helical" evidence="6">
    <location>
        <begin position="866"/>
        <end position="882"/>
    </location>
</feature>
<keyword evidence="3 6" id="KW-0812">Transmembrane</keyword>